<evidence type="ECO:0000256" key="13">
    <source>
        <dbReference type="ARBA" id="ARBA00066686"/>
    </source>
</evidence>
<comment type="subcellular location">
    <subcellularLocation>
        <location evidence="2">Mitochondrion</location>
    </subcellularLocation>
</comment>
<gene>
    <name evidence="17" type="ORF">CDAUBV1_LOCUS10585</name>
</gene>
<accession>A0AAV2TKH5</accession>
<dbReference type="InterPro" id="IPR036866">
    <property type="entry name" value="RibonucZ/Hydroxyglut_hydro"/>
</dbReference>
<evidence type="ECO:0000256" key="10">
    <source>
        <dbReference type="ARBA" id="ARBA00023128"/>
    </source>
</evidence>
<dbReference type="PANTHER" id="PTHR43084">
    <property type="entry name" value="PERSULFIDE DIOXYGENASE ETHE1"/>
    <property type="match status" value="1"/>
</dbReference>
<comment type="caution">
    <text evidence="17">The sequence shown here is derived from an EMBL/GenBank/DDBJ whole genome shotgun (WGS) entry which is preliminary data.</text>
</comment>
<evidence type="ECO:0000256" key="7">
    <source>
        <dbReference type="ARBA" id="ARBA00022990"/>
    </source>
</evidence>
<keyword evidence="4" id="KW-0479">Metal-binding</keyword>
<dbReference type="PANTHER" id="PTHR43084:SF1">
    <property type="entry name" value="PERSULFIDE DIOXYGENASE ETHE1, MITOCHONDRIAL"/>
    <property type="match status" value="1"/>
</dbReference>
<dbReference type="Pfam" id="PF00753">
    <property type="entry name" value="Lactamase_B"/>
    <property type="match status" value="1"/>
</dbReference>
<protein>
    <recommendedName>
        <fullName evidence="14">Persulfide dioxygenase ETHE1, mitochondrial</fullName>
        <ecNumber evidence="13">1.13.11.18</ecNumber>
    </recommendedName>
    <alternativeName>
        <fullName evidence="15">Sulfur dioxygenase ETHE1</fullName>
    </alternativeName>
</protein>
<name>A0AAV2TKH5_CALDB</name>
<dbReference type="FunFam" id="3.60.15.10:FF:000013">
    <property type="entry name" value="Persulfide dioxygenase ETHE1, mitochondrial"/>
    <property type="match status" value="1"/>
</dbReference>
<evidence type="ECO:0000259" key="16">
    <source>
        <dbReference type="SMART" id="SM00849"/>
    </source>
</evidence>
<dbReference type="Gene3D" id="3.60.15.10">
    <property type="entry name" value="Ribonuclease Z/Hydroxyacylglutathione hydrolase-like"/>
    <property type="match status" value="1"/>
</dbReference>
<dbReference type="InterPro" id="IPR044528">
    <property type="entry name" value="POD-like_MBL-fold"/>
</dbReference>
<dbReference type="InterPro" id="IPR001279">
    <property type="entry name" value="Metallo-B-lactamas"/>
</dbReference>
<dbReference type="GO" id="GO:0046872">
    <property type="term" value="F:metal ion binding"/>
    <property type="evidence" value="ECO:0007669"/>
    <property type="project" value="UniProtKB-KW"/>
</dbReference>
<dbReference type="EC" id="1.13.11.18" evidence="13"/>
<comment type="cofactor">
    <cofactor evidence="1">
        <name>Fe(2+)</name>
        <dbReference type="ChEBI" id="CHEBI:29033"/>
    </cofactor>
</comment>
<comment type="similarity">
    <text evidence="3">Belongs to the metallo-beta-lactamase superfamily. Glyoxalase II family.</text>
</comment>
<dbReference type="SMART" id="SM00849">
    <property type="entry name" value="Lactamase_B"/>
    <property type="match status" value="1"/>
</dbReference>
<evidence type="ECO:0000256" key="2">
    <source>
        <dbReference type="ARBA" id="ARBA00004173"/>
    </source>
</evidence>
<dbReference type="EMBL" id="CAXLJL010000323">
    <property type="protein sequence ID" value="CAL5136496.1"/>
    <property type="molecule type" value="Genomic_DNA"/>
</dbReference>
<keyword evidence="8" id="KW-0560">Oxidoreductase</keyword>
<comment type="catalytic activity">
    <reaction evidence="11">
        <text>S-sulfanylglutathione + O2 + H2O = sulfite + glutathione + 2 H(+)</text>
        <dbReference type="Rhea" id="RHEA:12981"/>
        <dbReference type="ChEBI" id="CHEBI:15377"/>
        <dbReference type="ChEBI" id="CHEBI:15378"/>
        <dbReference type="ChEBI" id="CHEBI:15379"/>
        <dbReference type="ChEBI" id="CHEBI:17359"/>
        <dbReference type="ChEBI" id="CHEBI:57925"/>
        <dbReference type="ChEBI" id="CHEBI:58905"/>
        <dbReference type="EC" id="1.13.11.18"/>
    </reaction>
</comment>
<dbReference type="GO" id="GO:0005739">
    <property type="term" value="C:mitochondrion"/>
    <property type="evidence" value="ECO:0007669"/>
    <property type="project" value="UniProtKB-SubCell"/>
</dbReference>
<dbReference type="AlphaFoldDB" id="A0AAV2TKH5"/>
<dbReference type="SUPFAM" id="SSF56281">
    <property type="entry name" value="Metallo-hydrolase/oxidoreductase"/>
    <property type="match status" value="1"/>
</dbReference>
<evidence type="ECO:0000256" key="5">
    <source>
        <dbReference type="ARBA" id="ARBA00022946"/>
    </source>
</evidence>
<evidence type="ECO:0000313" key="17">
    <source>
        <dbReference type="EMBL" id="CAL5136496.1"/>
    </source>
</evidence>
<evidence type="ECO:0000256" key="9">
    <source>
        <dbReference type="ARBA" id="ARBA00023004"/>
    </source>
</evidence>
<evidence type="ECO:0000313" key="18">
    <source>
        <dbReference type="Proteomes" id="UP001497525"/>
    </source>
</evidence>
<dbReference type="Proteomes" id="UP001497525">
    <property type="component" value="Unassembled WGS sequence"/>
</dbReference>
<dbReference type="GO" id="GO:0006749">
    <property type="term" value="P:glutathione metabolic process"/>
    <property type="evidence" value="ECO:0007669"/>
    <property type="project" value="InterPro"/>
</dbReference>
<proteinExistence type="inferred from homology"/>
<keyword evidence="6" id="KW-0223">Dioxygenase</keyword>
<keyword evidence="7" id="KW-0007">Acetylation</keyword>
<evidence type="ECO:0000256" key="14">
    <source>
        <dbReference type="ARBA" id="ARBA00067300"/>
    </source>
</evidence>
<evidence type="ECO:0000256" key="8">
    <source>
        <dbReference type="ARBA" id="ARBA00023002"/>
    </source>
</evidence>
<organism evidence="17 18">
    <name type="scientific">Calicophoron daubneyi</name>
    <name type="common">Rumen fluke</name>
    <name type="synonym">Paramphistomum daubneyi</name>
    <dbReference type="NCBI Taxonomy" id="300641"/>
    <lineage>
        <taxon>Eukaryota</taxon>
        <taxon>Metazoa</taxon>
        <taxon>Spiralia</taxon>
        <taxon>Lophotrochozoa</taxon>
        <taxon>Platyhelminthes</taxon>
        <taxon>Trematoda</taxon>
        <taxon>Digenea</taxon>
        <taxon>Plagiorchiida</taxon>
        <taxon>Pronocephalata</taxon>
        <taxon>Paramphistomoidea</taxon>
        <taxon>Paramphistomidae</taxon>
        <taxon>Calicophoron</taxon>
    </lineage>
</organism>
<feature type="domain" description="Metallo-beta-lactamase" evidence="16">
    <location>
        <begin position="25"/>
        <end position="186"/>
    </location>
</feature>
<reference evidence="17" key="1">
    <citation type="submission" date="2024-06" db="EMBL/GenBank/DDBJ databases">
        <authorList>
            <person name="Liu X."/>
            <person name="Lenzi L."/>
            <person name="Haldenby T S."/>
            <person name="Uol C."/>
        </authorList>
    </citation>
    <scope>NUCLEOTIDE SEQUENCE</scope>
</reference>
<keyword evidence="5" id="KW-0809">Transit peptide</keyword>
<evidence type="ECO:0000256" key="3">
    <source>
        <dbReference type="ARBA" id="ARBA00006759"/>
    </source>
</evidence>
<dbReference type="GO" id="GO:0050313">
    <property type="term" value="F:sulfur dioxygenase activity"/>
    <property type="evidence" value="ECO:0007669"/>
    <property type="project" value="UniProtKB-EC"/>
</dbReference>
<dbReference type="GO" id="GO:0070813">
    <property type="term" value="P:hydrogen sulfide metabolic process"/>
    <property type="evidence" value="ECO:0007669"/>
    <property type="project" value="TreeGrafter"/>
</dbReference>
<evidence type="ECO:0000256" key="15">
    <source>
        <dbReference type="ARBA" id="ARBA00077964"/>
    </source>
</evidence>
<evidence type="ECO:0000256" key="6">
    <source>
        <dbReference type="ARBA" id="ARBA00022964"/>
    </source>
</evidence>
<sequence>MKSIFPILSAGGPLLFRQLFETVSCTYTYLLADSVTKNAVIIDPVLEKVERDANLITDLGLKLGPIIDTHLHADHVTGSGQLKKRFPGSYSVIGDYKKVIADQKVKHGDRIRFGNFEIECRSTPGHTSSCLTLVMHKVGAIFTGDTLFVRGCGRTDFPGSSAEQLHDSVHAHIFSLPDEYLVFPGHDYAGFLYTTVGEEKMYNPRLRKSKEEFIEIMKNLKLDLPKQIKRASQLNPVGGIEN</sequence>
<evidence type="ECO:0000256" key="4">
    <source>
        <dbReference type="ARBA" id="ARBA00022723"/>
    </source>
</evidence>
<evidence type="ECO:0000256" key="1">
    <source>
        <dbReference type="ARBA" id="ARBA00001954"/>
    </source>
</evidence>
<comment type="subunit">
    <text evidence="12">Homodimer. Monomer. Interacts with TST. May interact with RELA.</text>
</comment>
<evidence type="ECO:0000256" key="12">
    <source>
        <dbReference type="ARBA" id="ARBA00065219"/>
    </source>
</evidence>
<dbReference type="InterPro" id="IPR051682">
    <property type="entry name" value="Mito_Persulfide_Diox"/>
</dbReference>
<keyword evidence="9" id="KW-0408">Iron</keyword>
<evidence type="ECO:0000256" key="11">
    <source>
        <dbReference type="ARBA" id="ARBA00050990"/>
    </source>
</evidence>
<dbReference type="CDD" id="cd07724">
    <property type="entry name" value="POD-like_MBL-fold"/>
    <property type="match status" value="1"/>
</dbReference>
<keyword evidence="10" id="KW-0496">Mitochondrion</keyword>